<geneLocation type="plastid" evidence="9"/>
<keyword evidence="3 9" id="KW-0934">Plastid</keyword>
<dbReference type="SUPFAM" id="SSF141091">
    <property type="entry name" value="L21p-like"/>
    <property type="match status" value="1"/>
</dbReference>
<name>A0A0B5W3B3_9FLOR</name>
<evidence type="ECO:0000256" key="1">
    <source>
        <dbReference type="ARBA" id="ARBA00004474"/>
    </source>
</evidence>
<dbReference type="PANTHER" id="PTHR21349:SF7">
    <property type="entry name" value="LARGE RIBOSOMAL SUBUNIT PROTEIN BL21C"/>
    <property type="match status" value="1"/>
</dbReference>
<evidence type="ECO:0000256" key="7">
    <source>
        <dbReference type="ARBA" id="ARBA00023274"/>
    </source>
</evidence>
<dbReference type="GO" id="GO:0006412">
    <property type="term" value="P:translation"/>
    <property type="evidence" value="ECO:0007669"/>
    <property type="project" value="InterPro"/>
</dbReference>
<evidence type="ECO:0000256" key="5">
    <source>
        <dbReference type="ARBA" id="ARBA00022884"/>
    </source>
</evidence>
<comment type="similarity">
    <text evidence="2">Belongs to the bacterial ribosomal protein bL21 family.</text>
</comment>
<keyword evidence="7" id="KW-0687">Ribonucleoprotein</keyword>
<dbReference type="InterPro" id="IPR036164">
    <property type="entry name" value="bL21-like_sf"/>
</dbReference>
<dbReference type="PROSITE" id="PS01169">
    <property type="entry name" value="RIBOSOMAL_L21"/>
    <property type="match status" value="1"/>
</dbReference>
<dbReference type="GeneID" id="23629452"/>
<evidence type="ECO:0000256" key="2">
    <source>
        <dbReference type="ARBA" id="ARBA00008563"/>
    </source>
</evidence>
<dbReference type="AlphaFoldDB" id="A0A0B5W3B3"/>
<dbReference type="PANTHER" id="PTHR21349">
    <property type="entry name" value="50S RIBOSOMAL PROTEIN L21"/>
    <property type="match status" value="1"/>
</dbReference>
<dbReference type="GO" id="GO:0005762">
    <property type="term" value="C:mitochondrial large ribosomal subunit"/>
    <property type="evidence" value="ECO:0007669"/>
    <property type="project" value="TreeGrafter"/>
</dbReference>
<comment type="subcellular location">
    <subcellularLocation>
        <location evidence="1">Plastid</location>
    </subcellularLocation>
</comment>
<dbReference type="Pfam" id="PF00829">
    <property type="entry name" value="Ribosomal_L21p"/>
    <property type="match status" value="1"/>
</dbReference>
<proteinExistence type="inferred from homology"/>
<dbReference type="RefSeq" id="YP_009122122.1">
    <property type="nucleotide sequence ID" value="NC_026522.1"/>
</dbReference>
<dbReference type="HAMAP" id="MF_01363">
    <property type="entry name" value="Ribosomal_bL21"/>
    <property type="match status" value="1"/>
</dbReference>
<dbReference type="InterPro" id="IPR018258">
    <property type="entry name" value="Ribosomal_bL21_CS"/>
</dbReference>
<evidence type="ECO:0000256" key="6">
    <source>
        <dbReference type="ARBA" id="ARBA00022980"/>
    </source>
</evidence>
<keyword evidence="4" id="KW-0699">rRNA-binding</keyword>
<gene>
    <name evidence="9" type="primary">rpl21</name>
</gene>
<dbReference type="GO" id="GO:0003735">
    <property type="term" value="F:structural constituent of ribosome"/>
    <property type="evidence" value="ECO:0007669"/>
    <property type="project" value="InterPro"/>
</dbReference>
<organism evidence="9">
    <name type="scientific">Choreocolax polysiphoniae</name>
    <dbReference type="NCBI Taxonomy" id="282351"/>
    <lineage>
        <taxon>Eukaryota</taxon>
        <taxon>Rhodophyta</taxon>
        <taxon>Florideophyceae</taxon>
        <taxon>Rhodymeniophycidae</taxon>
        <taxon>Gigartinales</taxon>
        <taxon>Choreocolacaceae</taxon>
        <taxon>Choreocolax</taxon>
    </lineage>
</organism>
<dbReference type="EMBL" id="KP308096">
    <property type="protein sequence ID" value="AJH65880.1"/>
    <property type="molecule type" value="Genomic_DNA"/>
</dbReference>
<keyword evidence="6 9" id="KW-0689">Ribosomal protein</keyword>
<evidence type="ECO:0000313" key="9">
    <source>
        <dbReference type="EMBL" id="AJH65880.1"/>
    </source>
</evidence>
<dbReference type="InterPro" id="IPR028909">
    <property type="entry name" value="bL21-like"/>
</dbReference>
<evidence type="ECO:0000256" key="3">
    <source>
        <dbReference type="ARBA" id="ARBA00022640"/>
    </source>
</evidence>
<dbReference type="GO" id="GO:0009536">
    <property type="term" value="C:plastid"/>
    <property type="evidence" value="ECO:0007669"/>
    <property type="project" value="UniProtKB-SubCell"/>
</dbReference>
<sequence>MVYAIVDVGGNQIFIEPKKIYDINYISANPGDIINFKRVLFIFYSYYFKIGTPCLNNVLIKTKILRHLYGKKLIAFKIKSKKNFRLKKGHRQKLTRIFIEDIALL</sequence>
<protein>
    <recommendedName>
        <fullName evidence="8">50S ribosomal protein L21, chloroplastic</fullName>
    </recommendedName>
</protein>
<evidence type="ECO:0000256" key="8">
    <source>
        <dbReference type="ARBA" id="ARBA00035397"/>
    </source>
</evidence>
<evidence type="ECO:0000256" key="4">
    <source>
        <dbReference type="ARBA" id="ARBA00022730"/>
    </source>
</evidence>
<reference evidence="9" key="1">
    <citation type="journal article" date="2015" name="J. Phycol.">
        <title>The Choreocolax polysiphoniae plastid forces a reevaluation of the evolutionary pathways to parasitism in red algae.</title>
        <authorList>
            <person name="Salomaki E.D."/>
            <person name="Nickles K.R."/>
            <person name="Lane C.E."/>
        </authorList>
    </citation>
    <scope>NUCLEOTIDE SEQUENCE</scope>
</reference>
<accession>A0A0B5W3B3</accession>
<dbReference type="InterPro" id="IPR001787">
    <property type="entry name" value="Ribosomal_bL21"/>
</dbReference>
<dbReference type="GO" id="GO:0019843">
    <property type="term" value="F:rRNA binding"/>
    <property type="evidence" value="ECO:0007669"/>
    <property type="project" value="UniProtKB-KW"/>
</dbReference>
<dbReference type="NCBIfam" id="TIGR00061">
    <property type="entry name" value="L21"/>
    <property type="match status" value="1"/>
</dbReference>
<keyword evidence="5" id="KW-0694">RNA-binding</keyword>